<dbReference type="GO" id="GO:0005886">
    <property type="term" value="C:plasma membrane"/>
    <property type="evidence" value="ECO:0007669"/>
    <property type="project" value="UniProtKB-SubCell"/>
</dbReference>
<dbReference type="InterPro" id="IPR027417">
    <property type="entry name" value="P-loop_NTPase"/>
</dbReference>
<evidence type="ECO:0000256" key="4">
    <source>
        <dbReference type="ARBA" id="ARBA00022692"/>
    </source>
</evidence>
<keyword evidence="6 7" id="KW-0472">Membrane</keyword>
<reference evidence="9" key="1">
    <citation type="submission" date="2012-11" db="EMBL/GenBank/DDBJ databases">
        <authorList>
            <person name="Lucero-Rivera Y.E."/>
            <person name="Tovar-Ramirez D."/>
        </authorList>
    </citation>
    <scope>NUCLEOTIDE SEQUENCE [LARGE SCALE GENOMIC DNA]</scope>
    <source>
        <strain evidence="9">Araruama</strain>
    </source>
</reference>
<evidence type="ECO:0000313" key="8">
    <source>
        <dbReference type="EMBL" id="ETR68394.1"/>
    </source>
</evidence>
<evidence type="ECO:0000313" key="9">
    <source>
        <dbReference type="Proteomes" id="UP000189670"/>
    </source>
</evidence>
<sequence length="538" mass="61042">MIKDFLRLILLTVFEIILFPFKLIFGRKKDKVGFMSKKEKRKFLKKSNSGIIIDSDRGRLTEKISCQHLFMIAPSGMGKTQSFIWPNLAQMDNCSLIITDPKGTTFRKYASVLSKRGFNVTALNMITPSESFHYNPLTRCKDDYEKIDSIAQAVLSGHKDEFWKDNALPMINYFSNLILNLQDDSLKTLRNLSILVDKMGSAASNKEIAEQLSAIMAEHIKDDYLFNKFHAHICTGEKTLGGIASTAGGALSKLISPELNIISSTNDLPLDNLRKEKTAIFIMIPPGRSQRFYHFMSLFFTDLFNSLMDKIPENNDLPVYCLLDEFGNISKIPEFDSIISQIREYKVSISLIVQSLSQIKNKYDKASDIIIENCSTKIICPGLTGSVPENTSRLLGQIKVDDEKYSKERPLITPPEIRMLNEEAIIICSNKKPIKVPFKPVKKNRRLRKIKGNKNYQPNWPEIGDIDNTLDLSQYNLKDDEDTQEIEQPIEQPIDEESQDNIECSVSNIQIQANEAELLNAAYIAKQTVETTVNNTAK</sequence>
<dbReference type="AlphaFoldDB" id="A0A1V1P0S9"/>
<dbReference type="SUPFAM" id="SSF52540">
    <property type="entry name" value="P-loop containing nucleoside triphosphate hydrolases"/>
    <property type="match status" value="1"/>
</dbReference>
<evidence type="ECO:0000256" key="6">
    <source>
        <dbReference type="ARBA" id="ARBA00023136"/>
    </source>
</evidence>
<dbReference type="EMBL" id="ATBP01000970">
    <property type="protein sequence ID" value="ETR68394.1"/>
    <property type="molecule type" value="Genomic_DNA"/>
</dbReference>
<evidence type="ECO:0000256" key="3">
    <source>
        <dbReference type="ARBA" id="ARBA00022475"/>
    </source>
</evidence>
<dbReference type="PANTHER" id="PTHR37937">
    <property type="entry name" value="CONJUGATIVE TRANSFER: DNA TRANSPORT"/>
    <property type="match status" value="1"/>
</dbReference>
<gene>
    <name evidence="8" type="ORF">OMM_04594</name>
</gene>
<accession>A0A1V1P0S9</accession>
<dbReference type="Pfam" id="PF02534">
    <property type="entry name" value="T4SS-DNA_transf"/>
    <property type="match status" value="1"/>
</dbReference>
<dbReference type="InterPro" id="IPR051539">
    <property type="entry name" value="T4SS-coupling_protein"/>
</dbReference>
<dbReference type="InterPro" id="IPR003688">
    <property type="entry name" value="TraG/VirD4"/>
</dbReference>
<dbReference type="PANTHER" id="PTHR37937:SF1">
    <property type="entry name" value="CONJUGATIVE TRANSFER: DNA TRANSPORT"/>
    <property type="match status" value="1"/>
</dbReference>
<dbReference type="Proteomes" id="UP000189670">
    <property type="component" value="Unassembled WGS sequence"/>
</dbReference>
<organism evidence="8 9">
    <name type="scientific">Candidatus Magnetoglobus multicellularis str. Araruama</name>
    <dbReference type="NCBI Taxonomy" id="890399"/>
    <lineage>
        <taxon>Bacteria</taxon>
        <taxon>Pseudomonadati</taxon>
        <taxon>Thermodesulfobacteriota</taxon>
        <taxon>Desulfobacteria</taxon>
        <taxon>Desulfobacterales</taxon>
        <taxon>Desulfobacteraceae</taxon>
        <taxon>Candidatus Magnetoglobus</taxon>
    </lineage>
</organism>
<evidence type="ECO:0000256" key="5">
    <source>
        <dbReference type="ARBA" id="ARBA00022989"/>
    </source>
</evidence>
<comment type="caution">
    <text evidence="8">The sequence shown here is derived from an EMBL/GenBank/DDBJ whole genome shotgun (WGS) entry which is preliminary data.</text>
</comment>
<proteinExistence type="inferred from homology"/>
<feature type="transmembrane region" description="Helical" evidence="7">
    <location>
        <begin position="6"/>
        <end position="25"/>
    </location>
</feature>
<comment type="subcellular location">
    <subcellularLocation>
        <location evidence="1">Cell membrane</location>
        <topology evidence="1">Multi-pass membrane protein</topology>
    </subcellularLocation>
</comment>
<evidence type="ECO:0000256" key="7">
    <source>
        <dbReference type="SAM" id="Phobius"/>
    </source>
</evidence>
<comment type="similarity">
    <text evidence="2">Belongs to the VirD4/TraG family.</text>
</comment>
<evidence type="ECO:0000256" key="2">
    <source>
        <dbReference type="ARBA" id="ARBA00008806"/>
    </source>
</evidence>
<keyword evidence="3" id="KW-1003">Cell membrane</keyword>
<keyword evidence="4 7" id="KW-0812">Transmembrane</keyword>
<evidence type="ECO:0000256" key="1">
    <source>
        <dbReference type="ARBA" id="ARBA00004651"/>
    </source>
</evidence>
<keyword evidence="5 7" id="KW-1133">Transmembrane helix</keyword>
<name>A0A1V1P0S9_9BACT</name>
<protein>
    <submittedName>
        <fullName evidence="8">Type IV secretion system protein VirD4</fullName>
    </submittedName>
</protein>
<dbReference type="Gene3D" id="3.40.50.300">
    <property type="entry name" value="P-loop containing nucleotide triphosphate hydrolases"/>
    <property type="match status" value="1"/>
</dbReference>
<dbReference type="CDD" id="cd01127">
    <property type="entry name" value="TrwB_TraG_TraD_VirD4"/>
    <property type="match status" value="1"/>
</dbReference>